<dbReference type="AlphaFoldDB" id="A0A7X5RMS9"/>
<evidence type="ECO:0000313" key="3">
    <source>
        <dbReference type="EMBL" id="NDV92835.1"/>
    </source>
</evidence>
<dbReference type="Pfam" id="PF00266">
    <property type="entry name" value="Aminotran_5"/>
    <property type="match status" value="1"/>
</dbReference>
<dbReference type="PANTHER" id="PTHR43586">
    <property type="entry name" value="CYSTEINE DESULFURASE"/>
    <property type="match status" value="1"/>
</dbReference>
<dbReference type="InterPro" id="IPR015422">
    <property type="entry name" value="PyrdxlP-dep_Trfase_small"/>
</dbReference>
<evidence type="ECO:0000259" key="2">
    <source>
        <dbReference type="Pfam" id="PF00266"/>
    </source>
</evidence>
<comment type="caution">
    <text evidence="3">The sequence shown here is derived from an EMBL/GenBank/DDBJ whole genome shotgun (WGS) entry which is preliminary data.</text>
</comment>
<dbReference type="Gene3D" id="3.40.640.10">
    <property type="entry name" value="Type I PLP-dependent aspartate aminotransferase-like (Major domain)"/>
    <property type="match status" value="1"/>
</dbReference>
<evidence type="ECO:0000313" key="4">
    <source>
        <dbReference type="Proteomes" id="UP000470213"/>
    </source>
</evidence>
<gene>
    <name evidence="3" type="ORF">GTH32_16825</name>
</gene>
<proteinExistence type="predicted"/>
<dbReference type="InterPro" id="IPR000192">
    <property type="entry name" value="Aminotrans_V_dom"/>
</dbReference>
<evidence type="ECO:0000256" key="1">
    <source>
        <dbReference type="ARBA" id="ARBA00022898"/>
    </source>
</evidence>
<dbReference type="PANTHER" id="PTHR43586:SF8">
    <property type="entry name" value="CYSTEINE DESULFURASE 1, CHLOROPLASTIC"/>
    <property type="match status" value="1"/>
</dbReference>
<dbReference type="GO" id="GO:0008483">
    <property type="term" value="F:transaminase activity"/>
    <property type="evidence" value="ECO:0007669"/>
    <property type="project" value="UniProtKB-KW"/>
</dbReference>
<keyword evidence="3" id="KW-0032">Aminotransferase</keyword>
<dbReference type="Proteomes" id="UP000470213">
    <property type="component" value="Unassembled WGS sequence"/>
</dbReference>
<name>A0A7X5RMS9_9ALTE</name>
<dbReference type="Gene3D" id="3.90.1150.10">
    <property type="entry name" value="Aspartate Aminotransferase, domain 1"/>
    <property type="match status" value="1"/>
</dbReference>
<sequence length="394" mass="45232">MAYQHLYQGFLQATAPKQHYACHSHYFWPDCTRQAMCEYWDDSAKYVDEKWSYFFATLVPELQQRISDTLNTGHPQQIVFASNTHELLYRVMSTLREKEPFTVVTTDSEFHSFQRQVSRLHEDKRVNLVVVASEPFATFNQRFTQAIKEHSPDLVFFSQVFFNSGFVVDDLSSIVESVTNDDTRIVIDGYHGFMAKSTDLSSIAHRVFYLAGAYKYAQGGEGACFMHVPPNCRLRPAYTGWFAEFGALDKPRAQQVQYSQDGMRFAGATMDFTALYRLRAVLRLFEQEQLTVSKINRYVMALQADFLHKLDQCEHPLLNSDALVVEKPSVRGHFLAFTLPDVQQTQRIANELKQQGLLTDHRGNKLRFGFGLYHTCESIDLSAIAMMAKTDRTA</sequence>
<reference evidence="3 4" key="1">
    <citation type="submission" date="2020-01" db="EMBL/GenBank/DDBJ databases">
        <authorList>
            <person name="Chen J."/>
            <person name="Zhu S."/>
            <person name="Yang J."/>
        </authorList>
    </citation>
    <scope>NUCLEOTIDE SEQUENCE [LARGE SCALE GENOMIC DNA]</scope>
    <source>
        <strain evidence="3 4">345S023</strain>
    </source>
</reference>
<keyword evidence="1" id="KW-0663">Pyridoxal phosphate</keyword>
<dbReference type="InterPro" id="IPR015424">
    <property type="entry name" value="PyrdxlP-dep_Trfase"/>
</dbReference>
<dbReference type="RefSeq" id="WP_163087924.1">
    <property type="nucleotide sequence ID" value="NZ_JAAAWN010000029.1"/>
</dbReference>
<dbReference type="EMBL" id="JAAAWN010000029">
    <property type="protein sequence ID" value="NDV92835.1"/>
    <property type="molecule type" value="Genomic_DNA"/>
</dbReference>
<keyword evidence="4" id="KW-1185">Reference proteome</keyword>
<dbReference type="SUPFAM" id="SSF53383">
    <property type="entry name" value="PLP-dependent transferases"/>
    <property type="match status" value="1"/>
</dbReference>
<organism evidence="3 4">
    <name type="scientific">Alteromonas profundi</name>
    <dbReference type="NCBI Taxonomy" id="2696062"/>
    <lineage>
        <taxon>Bacteria</taxon>
        <taxon>Pseudomonadati</taxon>
        <taxon>Pseudomonadota</taxon>
        <taxon>Gammaproteobacteria</taxon>
        <taxon>Alteromonadales</taxon>
        <taxon>Alteromonadaceae</taxon>
        <taxon>Alteromonas/Salinimonas group</taxon>
        <taxon>Alteromonas</taxon>
    </lineage>
</organism>
<dbReference type="InterPro" id="IPR015421">
    <property type="entry name" value="PyrdxlP-dep_Trfase_major"/>
</dbReference>
<accession>A0A7X5RMS9</accession>
<keyword evidence="3" id="KW-0808">Transferase</keyword>
<feature type="domain" description="Aminotransferase class V" evidence="2">
    <location>
        <begin position="35"/>
        <end position="358"/>
    </location>
</feature>
<protein>
    <submittedName>
        <fullName evidence="3">Aminotransferase class V-fold PLP-dependent enzyme</fullName>
    </submittedName>
</protein>